<dbReference type="RefSeq" id="WP_073152822.1">
    <property type="nucleotide sequence ID" value="NZ_FQYY01000008.1"/>
</dbReference>
<comment type="cofactor">
    <cofactor evidence="1 3 5">
        <name>pyridoxal 5'-phosphate</name>
        <dbReference type="ChEBI" id="CHEBI:597326"/>
    </cofactor>
</comment>
<dbReference type="InterPro" id="IPR000277">
    <property type="entry name" value="Cys/Met-Metab_PyrdxlP-dep_enz"/>
</dbReference>
<sequence length="389" mass="43513">MSHFHLETEVIRTQIERSQHQEHSSPLYLTSSYVFEDAEEMRASFSEEKERNIYSRFSNPNTSEFIERITKMEGAESGYAFATGMSAVFSTLAALLNSGDHIVSSRSVFGSTHSLFTKFFPKWNISHSYFKVNEVETIEKLITSNTKIIFAESPTNPGVDILDLEFLGKIAKKHHLILVIDNCFATPYLQNPIKFGADLVIHSATKLIDGQGRVLGGVTVGKADLIREIYLFSRNTGPALSPFNAWVLSKSLETLPVRLEKHCENALKVAQFLENNKYTQNVKYPFLKTHPQYHIAKKQMKLGGNIISFEIKGGVEAGRHFINAVNLCSRSANLGDTKTIVTHPASTTHSKLSKEDRLQVGITDGLVRISIGLEHVDDIILDLQQALKS</sequence>
<keyword evidence="7" id="KW-1185">Reference proteome</keyword>
<dbReference type="PANTHER" id="PTHR11808">
    <property type="entry name" value="TRANS-SULFURATION ENZYME FAMILY MEMBER"/>
    <property type="match status" value="1"/>
</dbReference>
<dbReference type="OrthoDB" id="9803729at2"/>
<comment type="pathway">
    <text evidence="3">Amino-acid biosynthesis; L-methionine biosynthesis via de novo pathway; L-homocysteine from O-succinyl-L-homoserine: step 1/1.</text>
</comment>
<keyword evidence="3" id="KW-0808">Transferase</keyword>
<reference evidence="6 7" key="1">
    <citation type="submission" date="2016-11" db="EMBL/GenBank/DDBJ databases">
        <authorList>
            <person name="Jaros S."/>
            <person name="Januszkiewicz K."/>
            <person name="Wedrychowicz H."/>
        </authorList>
    </citation>
    <scope>NUCLEOTIDE SEQUENCE [LARGE SCALE GENOMIC DNA]</scope>
    <source>
        <strain evidence="6 7">DSM 21425</strain>
    </source>
</reference>
<dbReference type="GO" id="GO:0016765">
    <property type="term" value="F:transferase activity, transferring alkyl or aryl (other than methyl) groups"/>
    <property type="evidence" value="ECO:0007669"/>
    <property type="project" value="UniProtKB-UniRule"/>
</dbReference>
<evidence type="ECO:0000256" key="4">
    <source>
        <dbReference type="PIRSR" id="PIRSR001434-2"/>
    </source>
</evidence>
<dbReference type="InterPro" id="IPR015421">
    <property type="entry name" value="PyrdxlP-dep_Trfase_major"/>
</dbReference>
<dbReference type="PIRSF" id="PIRSF001434">
    <property type="entry name" value="CGS"/>
    <property type="match status" value="1"/>
</dbReference>
<dbReference type="InterPro" id="IPR015424">
    <property type="entry name" value="PyrdxlP-dep_Trfase"/>
</dbReference>
<comment type="catalytic activity">
    <reaction evidence="3">
        <text>O-succinyl-L-homoserine + hydrogen sulfide = L-homocysteine + succinate</text>
        <dbReference type="Rhea" id="RHEA:27826"/>
        <dbReference type="ChEBI" id="CHEBI:29919"/>
        <dbReference type="ChEBI" id="CHEBI:30031"/>
        <dbReference type="ChEBI" id="CHEBI:57661"/>
        <dbReference type="ChEBI" id="CHEBI:58199"/>
    </reaction>
</comment>
<dbReference type="Gene3D" id="3.90.1150.10">
    <property type="entry name" value="Aspartate Aminotransferase, domain 1"/>
    <property type="match status" value="1"/>
</dbReference>
<dbReference type="AlphaFoldDB" id="A0A1M6GS92"/>
<keyword evidence="3" id="KW-0486">Methionine biosynthesis</keyword>
<dbReference type="GO" id="GO:0030170">
    <property type="term" value="F:pyridoxal phosphate binding"/>
    <property type="evidence" value="ECO:0007669"/>
    <property type="project" value="UniProtKB-UniRule"/>
</dbReference>
<dbReference type="GO" id="GO:0005737">
    <property type="term" value="C:cytoplasm"/>
    <property type="evidence" value="ECO:0007669"/>
    <property type="project" value="TreeGrafter"/>
</dbReference>
<dbReference type="Pfam" id="PF01053">
    <property type="entry name" value="Cys_Met_Meta_PP"/>
    <property type="match status" value="1"/>
</dbReference>
<name>A0A1M6GS92_9FLAO</name>
<feature type="modified residue" description="N6-(pyridoxal phosphate)lysine" evidence="3 4">
    <location>
        <position position="206"/>
    </location>
</feature>
<dbReference type="EMBL" id="FQYY01000008">
    <property type="protein sequence ID" value="SHJ12801.1"/>
    <property type="molecule type" value="Genomic_DNA"/>
</dbReference>
<dbReference type="InterPro" id="IPR015422">
    <property type="entry name" value="PyrdxlP-dep_Trfase_small"/>
</dbReference>
<keyword evidence="3" id="KW-0028">Amino-acid biosynthesis</keyword>
<comment type="subunit">
    <text evidence="3">Homotetramer.</text>
</comment>
<proteinExistence type="inferred from homology"/>
<dbReference type="HAMAP" id="MF_02056">
    <property type="entry name" value="MetZ"/>
    <property type="match status" value="1"/>
</dbReference>
<protein>
    <recommendedName>
        <fullName evidence="3">O-succinylhomoserine sulfhydrylase</fullName>
        <shortName evidence="3">OSH sulfhydrylase</shortName>
        <shortName evidence="3">OSHS sulfhydrylase</shortName>
        <ecNumber evidence="3">2.5.1.-</ecNumber>
    </recommendedName>
</protein>
<accession>A0A1M6GS92</accession>
<evidence type="ECO:0000313" key="7">
    <source>
        <dbReference type="Proteomes" id="UP000184225"/>
    </source>
</evidence>
<dbReference type="PANTHER" id="PTHR11808:SF80">
    <property type="entry name" value="CYSTATHIONINE GAMMA-LYASE"/>
    <property type="match status" value="1"/>
</dbReference>
<dbReference type="GO" id="GO:0019346">
    <property type="term" value="P:transsulfuration"/>
    <property type="evidence" value="ECO:0007669"/>
    <property type="project" value="InterPro"/>
</dbReference>
<evidence type="ECO:0000256" key="5">
    <source>
        <dbReference type="RuleBase" id="RU362118"/>
    </source>
</evidence>
<dbReference type="GO" id="GO:0016846">
    <property type="term" value="F:carbon-sulfur lyase activity"/>
    <property type="evidence" value="ECO:0007669"/>
    <property type="project" value="TreeGrafter"/>
</dbReference>
<evidence type="ECO:0000256" key="3">
    <source>
        <dbReference type="HAMAP-Rule" id="MF_02056"/>
    </source>
</evidence>
<evidence type="ECO:0000256" key="1">
    <source>
        <dbReference type="ARBA" id="ARBA00001933"/>
    </source>
</evidence>
<dbReference type="SUPFAM" id="SSF53383">
    <property type="entry name" value="PLP-dependent transferases"/>
    <property type="match status" value="1"/>
</dbReference>
<dbReference type="InterPro" id="IPR006234">
    <property type="entry name" value="O-succ-hSer_sulfhydrylase"/>
</dbReference>
<dbReference type="STRING" id="579105.SAMN04488096_108197"/>
<dbReference type="Proteomes" id="UP000184225">
    <property type="component" value="Unassembled WGS sequence"/>
</dbReference>
<dbReference type="GO" id="GO:0071266">
    <property type="term" value="P:'de novo' L-methionine biosynthetic process"/>
    <property type="evidence" value="ECO:0007669"/>
    <property type="project" value="UniProtKB-UniRule"/>
</dbReference>
<dbReference type="FunFam" id="3.40.640.10:FF:000046">
    <property type="entry name" value="Cystathionine gamma-lyase"/>
    <property type="match status" value="1"/>
</dbReference>
<dbReference type="GO" id="GO:0071268">
    <property type="term" value="P:homocysteine biosynthetic process"/>
    <property type="evidence" value="ECO:0007669"/>
    <property type="project" value="InterPro"/>
</dbReference>
<evidence type="ECO:0000256" key="2">
    <source>
        <dbReference type="ARBA" id="ARBA00022898"/>
    </source>
</evidence>
<organism evidence="6 7">
    <name type="scientific">Mesonia phycicola</name>
    <dbReference type="NCBI Taxonomy" id="579105"/>
    <lineage>
        <taxon>Bacteria</taxon>
        <taxon>Pseudomonadati</taxon>
        <taxon>Bacteroidota</taxon>
        <taxon>Flavobacteriia</taxon>
        <taxon>Flavobacteriales</taxon>
        <taxon>Flavobacteriaceae</taxon>
        <taxon>Mesonia</taxon>
    </lineage>
</organism>
<dbReference type="EC" id="2.5.1.-" evidence="3"/>
<comment type="function">
    <text evidence="3">Catalyzes the formation of L-homocysteine from O-succinyl-L-homoserine (OSHS) and hydrogen sulfide.</text>
</comment>
<gene>
    <name evidence="3" type="primary">metZ</name>
    <name evidence="6" type="ORF">SAMN04488096_108197</name>
</gene>
<dbReference type="Gene3D" id="3.40.640.10">
    <property type="entry name" value="Type I PLP-dependent aspartate aminotransferase-like (Major domain)"/>
    <property type="match status" value="1"/>
</dbReference>
<comment type="similarity">
    <text evidence="3">Belongs to the trans-sulfuration enzymes family. MetZ subfamily.</text>
</comment>
<dbReference type="FunFam" id="3.90.1150.10:FF:000033">
    <property type="entry name" value="Cystathionine gamma-synthase"/>
    <property type="match status" value="1"/>
</dbReference>
<evidence type="ECO:0000313" key="6">
    <source>
        <dbReference type="EMBL" id="SHJ12801.1"/>
    </source>
</evidence>
<keyword evidence="2 3" id="KW-0663">Pyridoxal phosphate</keyword>
<dbReference type="CDD" id="cd00614">
    <property type="entry name" value="CGS_like"/>
    <property type="match status" value="1"/>
</dbReference>
<dbReference type="UniPathway" id="UPA00051">
    <property type="reaction ID" value="UER00449"/>
</dbReference>